<name>A0AAW0ALW6_9AGAR</name>
<keyword evidence="3" id="KW-1185">Reference proteome</keyword>
<organism evidence="2 3">
    <name type="scientific">Favolaschia claudopus</name>
    <dbReference type="NCBI Taxonomy" id="2862362"/>
    <lineage>
        <taxon>Eukaryota</taxon>
        <taxon>Fungi</taxon>
        <taxon>Dikarya</taxon>
        <taxon>Basidiomycota</taxon>
        <taxon>Agaricomycotina</taxon>
        <taxon>Agaricomycetes</taxon>
        <taxon>Agaricomycetidae</taxon>
        <taxon>Agaricales</taxon>
        <taxon>Marasmiineae</taxon>
        <taxon>Mycenaceae</taxon>
        <taxon>Favolaschia</taxon>
    </lineage>
</organism>
<comment type="caution">
    <text evidence="2">The sequence shown here is derived from an EMBL/GenBank/DDBJ whole genome shotgun (WGS) entry which is preliminary data.</text>
</comment>
<sequence length="406" mass="45769">MPPKRKKAPNSNAQYKPPKQPRIHQPVSTSAGFTQSLPPNSAQWMSPMDETALSARPRASGTISILRSTPGNSPALLQVLSPNILAFASGEYLTGRQCSLYRSRDGKKHIRRPIGQVSDTGDFRDVKWWTQKDYDKTPIIFLLSTLKTRTAGAKKYQGYQWVKNKAGVPLDKPQSKALAAHLRTALNFASNKRCAPSHWSEGDLEIVKYVRSEMYTAYLDLRLLPPPSMTNTLRPIAPTTVTKPTPKPTFKHQQQLEKWCLGHESPTTHRNSAWADLLQRIYHCTQLARKGTKAILCIQDYLAARPGQKSTAREFKGYWGLTAVQKEPFAKRNKAANAEKKAGKNVKYLNKIVLNTIFSLGWTKFEQAYTALSAWKCMHFTSSMNWDAEDSEEHTYALIERGTSYV</sequence>
<accession>A0AAW0ALW6</accession>
<dbReference type="EMBL" id="JAWWNJ010000058">
    <property type="protein sequence ID" value="KAK7013899.1"/>
    <property type="molecule type" value="Genomic_DNA"/>
</dbReference>
<gene>
    <name evidence="2" type="ORF">R3P38DRAFT_2788158</name>
</gene>
<evidence type="ECO:0000313" key="2">
    <source>
        <dbReference type="EMBL" id="KAK7013899.1"/>
    </source>
</evidence>
<evidence type="ECO:0000256" key="1">
    <source>
        <dbReference type="SAM" id="MobiDB-lite"/>
    </source>
</evidence>
<reference evidence="2 3" key="1">
    <citation type="journal article" date="2024" name="J Genomics">
        <title>Draft genome sequencing and assembly of Favolaschia claudopus CIRM-BRFM 2984 isolated from oak limbs.</title>
        <authorList>
            <person name="Navarro D."/>
            <person name="Drula E."/>
            <person name="Chaduli D."/>
            <person name="Cazenave R."/>
            <person name="Ahrendt S."/>
            <person name="Wang J."/>
            <person name="Lipzen A."/>
            <person name="Daum C."/>
            <person name="Barry K."/>
            <person name="Grigoriev I.V."/>
            <person name="Favel A."/>
            <person name="Rosso M.N."/>
            <person name="Martin F."/>
        </authorList>
    </citation>
    <scope>NUCLEOTIDE SEQUENCE [LARGE SCALE GENOMIC DNA]</scope>
    <source>
        <strain evidence="2 3">CIRM-BRFM 2984</strain>
    </source>
</reference>
<dbReference type="AlphaFoldDB" id="A0AAW0ALW6"/>
<protein>
    <submittedName>
        <fullName evidence="2">Uncharacterized protein</fullName>
    </submittedName>
</protein>
<feature type="compositionally biased region" description="Polar residues" evidence="1">
    <location>
        <begin position="26"/>
        <end position="44"/>
    </location>
</feature>
<proteinExistence type="predicted"/>
<feature type="region of interest" description="Disordered" evidence="1">
    <location>
        <begin position="1"/>
        <end position="45"/>
    </location>
</feature>
<evidence type="ECO:0000313" key="3">
    <source>
        <dbReference type="Proteomes" id="UP001362999"/>
    </source>
</evidence>
<dbReference type="Proteomes" id="UP001362999">
    <property type="component" value="Unassembled WGS sequence"/>
</dbReference>